<comment type="caution">
    <text evidence="2">The sequence shown here is derived from an EMBL/GenBank/DDBJ whole genome shotgun (WGS) entry which is preliminary data.</text>
</comment>
<dbReference type="Pfam" id="PF11208">
    <property type="entry name" value="DUF2992"/>
    <property type="match status" value="1"/>
</dbReference>
<accession>A0ABS8G3P2</accession>
<dbReference type="InterPro" id="IPR016787">
    <property type="entry name" value="UCP021328"/>
</dbReference>
<dbReference type="Proteomes" id="UP001198151">
    <property type="component" value="Unassembled WGS sequence"/>
</dbReference>
<feature type="compositionally biased region" description="Basic and acidic residues" evidence="1">
    <location>
        <begin position="73"/>
        <end position="82"/>
    </location>
</feature>
<evidence type="ECO:0000313" key="2">
    <source>
        <dbReference type="EMBL" id="MCC2256198.1"/>
    </source>
</evidence>
<feature type="compositionally biased region" description="Basic and acidic residues" evidence="1">
    <location>
        <begin position="104"/>
        <end position="128"/>
    </location>
</feature>
<dbReference type="RefSeq" id="WP_227709175.1">
    <property type="nucleotide sequence ID" value="NZ_JAJEQX010000056.1"/>
</dbReference>
<feature type="compositionally biased region" description="Low complexity" evidence="1">
    <location>
        <begin position="92"/>
        <end position="103"/>
    </location>
</feature>
<name>A0ABS8G3P2_9FIRM</name>
<protein>
    <submittedName>
        <fullName evidence="2">YjdF family protein</fullName>
    </submittedName>
</protein>
<sequence>MDKVSGRLTVFFEEPFWVGVFERISEGKLSVCKVTFGAEPRDYEVYDFVLKNYCQLRFSPAVAADVKETARNPKRIQREVRKQVQNTGIGTKSQQALKLQQEQLKTERKTLSREQREAERQRQFELKQQKRKEKHRGR</sequence>
<proteinExistence type="predicted"/>
<keyword evidence="3" id="KW-1185">Reference proteome</keyword>
<feature type="region of interest" description="Disordered" evidence="1">
    <location>
        <begin position="73"/>
        <end position="138"/>
    </location>
</feature>
<reference evidence="2 3" key="1">
    <citation type="submission" date="2021-10" db="EMBL/GenBank/DDBJ databases">
        <title>Anaerobic single-cell dispensing facilitates the cultivation of human gut bacteria.</title>
        <authorList>
            <person name="Afrizal A."/>
        </authorList>
    </citation>
    <scope>NUCLEOTIDE SEQUENCE [LARGE SCALE GENOMIC DNA]</scope>
    <source>
        <strain evidence="2 3">CLA-AA-H200</strain>
    </source>
</reference>
<organism evidence="2 3">
    <name type="scientific">Ruminococcus turbiniformis</name>
    <dbReference type="NCBI Taxonomy" id="2881258"/>
    <lineage>
        <taxon>Bacteria</taxon>
        <taxon>Bacillati</taxon>
        <taxon>Bacillota</taxon>
        <taxon>Clostridia</taxon>
        <taxon>Eubacteriales</taxon>
        <taxon>Oscillospiraceae</taxon>
        <taxon>Ruminococcus</taxon>
    </lineage>
</organism>
<evidence type="ECO:0000313" key="3">
    <source>
        <dbReference type="Proteomes" id="UP001198151"/>
    </source>
</evidence>
<dbReference type="PIRSF" id="PIRSF021328">
    <property type="entry name" value="UCP021328"/>
    <property type="match status" value="1"/>
</dbReference>
<evidence type="ECO:0000256" key="1">
    <source>
        <dbReference type="SAM" id="MobiDB-lite"/>
    </source>
</evidence>
<dbReference type="EMBL" id="JAJEQX010000056">
    <property type="protein sequence ID" value="MCC2256198.1"/>
    <property type="molecule type" value="Genomic_DNA"/>
</dbReference>
<gene>
    <name evidence="2" type="ORF">LKD70_17590</name>
</gene>
<feature type="compositionally biased region" description="Basic residues" evidence="1">
    <location>
        <begin position="129"/>
        <end position="138"/>
    </location>
</feature>